<evidence type="ECO:0000313" key="9">
    <source>
        <dbReference type="EMBL" id="HIZ14303.1"/>
    </source>
</evidence>
<dbReference type="FunFam" id="1.10.10.200:FF:000004">
    <property type="entry name" value="Probable transcriptional regulatory protein BSBG_02618"/>
    <property type="match status" value="1"/>
</dbReference>
<reference evidence="9" key="1">
    <citation type="journal article" date="2021" name="PeerJ">
        <title>Extensive microbial diversity within the chicken gut microbiome revealed by metagenomics and culture.</title>
        <authorList>
            <person name="Gilroy R."/>
            <person name="Ravi A."/>
            <person name="Getino M."/>
            <person name="Pursley I."/>
            <person name="Horton D.L."/>
            <person name="Alikhan N.F."/>
            <person name="Baker D."/>
            <person name="Gharbi K."/>
            <person name="Hall N."/>
            <person name="Watson M."/>
            <person name="Adriaenssens E.M."/>
            <person name="Foster-Nyarko E."/>
            <person name="Jarju S."/>
            <person name="Secka A."/>
            <person name="Antonio M."/>
            <person name="Oren A."/>
            <person name="Chaudhuri R.R."/>
            <person name="La Ragione R."/>
            <person name="Hildebrand F."/>
            <person name="Pallen M.J."/>
        </authorList>
    </citation>
    <scope>NUCLEOTIDE SEQUENCE</scope>
    <source>
        <strain evidence="9">ChiHjej11B10-19426</strain>
    </source>
</reference>
<dbReference type="InterPro" id="IPR026564">
    <property type="entry name" value="Transcrip_reg_TACO1-like_dom3"/>
</dbReference>
<dbReference type="Gene3D" id="1.10.10.200">
    <property type="match status" value="1"/>
</dbReference>
<feature type="domain" description="TACO1/YebC-like second and third" evidence="7">
    <location>
        <begin position="79"/>
        <end position="236"/>
    </location>
</feature>
<dbReference type="InterPro" id="IPR049083">
    <property type="entry name" value="TACO1_YebC_N"/>
</dbReference>
<dbReference type="NCBIfam" id="NF009044">
    <property type="entry name" value="PRK12378.1"/>
    <property type="match status" value="1"/>
</dbReference>
<feature type="domain" description="TACO1/YebC-like N-terminal" evidence="8">
    <location>
        <begin position="4"/>
        <end position="73"/>
    </location>
</feature>
<keyword evidence="4 6" id="KW-0238">DNA-binding</keyword>
<dbReference type="GO" id="GO:0003677">
    <property type="term" value="F:DNA binding"/>
    <property type="evidence" value="ECO:0007669"/>
    <property type="project" value="UniProtKB-UniRule"/>
</dbReference>
<dbReference type="NCBIfam" id="TIGR01033">
    <property type="entry name" value="YebC/PmpR family DNA-binding transcriptional regulator"/>
    <property type="match status" value="1"/>
</dbReference>
<evidence type="ECO:0000256" key="1">
    <source>
        <dbReference type="ARBA" id="ARBA00008724"/>
    </source>
</evidence>
<comment type="subcellular location">
    <subcellularLocation>
        <location evidence="6">Cytoplasm</location>
    </subcellularLocation>
</comment>
<evidence type="ECO:0000256" key="4">
    <source>
        <dbReference type="ARBA" id="ARBA00023125"/>
    </source>
</evidence>
<reference evidence="9" key="2">
    <citation type="submission" date="2021-04" db="EMBL/GenBank/DDBJ databases">
        <authorList>
            <person name="Gilroy R."/>
        </authorList>
    </citation>
    <scope>NUCLEOTIDE SEQUENCE</scope>
    <source>
        <strain evidence="9">ChiHjej11B10-19426</strain>
    </source>
</reference>
<name>A0A9D2DC93_9BACT</name>
<evidence type="ECO:0000259" key="7">
    <source>
        <dbReference type="Pfam" id="PF01709"/>
    </source>
</evidence>
<proteinExistence type="inferred from homology"/>
<keyword evidence="2 6" id="KW-0963">Cytoplasm</keyword>
<organism evidence="9 10">
    <name type="scientific">Candidatus Tidjanibacter faecipullorum</name>
    <dbReference type="NCBI Taxonomy" id="2838766"/>
    <lineage>
        <taxon>Bacteria</taxon>
        <taxon>Pseudomonadati</taxon>
        <taxon>Bacteroidota</taxon>
        <taxon>Bacteroidia</taxon>
        <taxon>Bacteroidales</taxon>
        <taxon>Rikenellaceae</taxon>
        <taxon>Tidjanibacter</taxon>
    </lineage>
</organism>
<evidence type="ECO:0000259" key="8">
    <source>
        <dbReference type="Pfam" id="PF20772"/>
    </source>
</evidence>
<dbReference type="InterPro" id="IPR017856">
    <property type="entry name" value="Integrase-like_N"/>
</dbReference>
<gene>
    <name evidence="9" type="ORF">H9816_00065</name>
</gene>
<dbReference type="InterPro" id="IPR029072">
    <property type="entry name" value="YebC-like"/>
</dbReference>
<evidence type="ECO:0000256" key="2">
    <source>
        <dbReference type="ARBA" id="ARBA00022490"/>
    </source>
</evidence>
<dbReference type="Proteomes" id="UP000824014">
    <property type="component" value="Unassembled WGS sequence"/>
</dbReference>
<dbReference type="GO" id="GO:0005829">
    <property type="term" value="C:cytosol"/>
    <property type="evidence" value="ECO:0007669"/>
    <property type="project" value="TreeGrafter"/>
</dbReference>
<dbReference type="AlphaFoldDB" id="A0A9D2DC93"/>
<evidence type="ECO:0000256" key="3">
    <source>
        <dbReference type="ARBA" id="ARBA00023015"/>
    </source>
</evidence>
<dbReference type="Gene3D" id="3.30.70.980">
    <property type="match status" value="2"/>
</dbReference>
<accession>A0A9D2DC93</accession>
<dbReference type="PANTHER" id="PTHR12532:SF6">
    <property type="entry name" value="TRANSCRIPTIONAL REGULATORY PROTEIN YEBC-RELATED"/>
    <property type="match status" value="1"/>
</dbReference>
<dbReference type="SUPFAM" id="SSF75625">
    <property type="entry name" value="YebC-like"/>
    <property type="match status" value="1"/>
</dbReference>
<dbReference type="InterPro" id="IPR002876">
    <property type="entry name" value="Transcrip_reg_TACO1-like"/>
</dbReference>
<comment type="similarity">
    <text evidence="1 6">Belongs to the TACO1 family.</text>
</comment>
<dbReference type="GO" id="GO:0006355">
    <property type="term" value="P:regulation of DNA-templated transcription"/>
    <property type="evidence" value="ECO:0007669"/>
    <property type="project" value="UniProtKB-UniRule"/>
</dbReference>
<comment type="caution">
    <text evidence="9">The sequence shown here is derived from an EMBL/GenBank/DDBJ whole genome shotgun (WGS) entry which is preliminary data.</text>
</comment>
<dbReference type="InterPro" id="IPR048300">
    <property type="entry name" value="TACO1_YebC-like_2nd/3rd_dom"/>
</dbReference>
<dbReference type="HAMAP" id="MF_00693">
    <property type="entry name" value="Transcrip_reg_TACO1"/>
    <property type="match status" value="1"/>
</dbReference>
<dbReference type="PANTHER" id="PTHR12532">
    <property type="entry name" value="TRANSLATIONAL ACTIVATOR OF CYTOCHROME C OXIDASE 1"/>
    <property type="match status" value="1"/>
</dbReference>
<evidence type="ECO:0000313" key="10">
    <source>
        <dbReference type="Proteomes" id="UP000824014"/>
    </source>
</evidence>
<evidence type="ECO:0000256" key="6">
    <source>
        <dbReference type="HAMAP-Rule" id="MF_00693"/>
    </source>
</evidence>
<keyword evidence="5 6" id="KW-0804">Transcription</keyword>
<keyword evidence="3 6" id="KW-0805">Transcription regulation</keyword>
<dbReference type="Pfam" id="PF01709">
    <property type="entry name" value="Transcrip_reg"/>
    <property type="match status" value="1"/>
</dbReference>
<sequence>MGRAFEYRKAAKLKRWGHMARTFTKIGKAIEVAVKQAGPDPASNIRLRLLIQNAKSENMPKDNIERAIKRATTNEVGDYKEMVYEGYGPHGIAILVETATDNPTRTVANVRSYFNKMGGTLGNSGSVSFMFEHKAIFKTPYKEGIDLEQLELDLIDFEVDEVFVDDENQINIYGPFESYGNIQAYLEDHGMTITSGEFVRIPTDTKEVTPEQRESIHKLIDKLEEDDDVVNVFHNMKEEESDEE</sequence>
<evidence type="ECO:0000256" key="5">
    <source>
        <dbReference type="ARBA" id="ARBA00023163"/>
    </source>
</evidence>
<dbReference type="EMBL" id="DXCC01000001">
    <property type="protein sequence ID" value="HIZ14303.1"/>
    <property type="molecule type" value="Genomic_DNA"/>
</dbReference>
<protein>
    <recommendedName>
        <fullName evidence="6">Probable transcriptional regulatory protein H9816_00065</fullName>
    </recommendedName>
</protein>
<dbReference type="Pfam" id="PF20772">
    <property type="entry name" value="TACO1_YebC_N"/>
    <property type="match status" value="1"/>
</dbReference>